<dbReference type="EMBL" id="JBHTKA010000016">
    <property type="protein sequence ID" value="MFD1003463.1"/>
    <property type="molecule type" value="Genomic_DNA"/>
</dbReference>
<keyword evidence="1" id="KW-0813">Transport</keyword>
<dbReference type="InterPro" id="IPR012910">
    <property type="entry name" value="Plug_dom"/>
</dbReference>
<keyword evidence="1" id="KW-0812">Transmembrane</keyword>
<sequence>MREFLQTGKRQARYFLMLCFALTCGYAHAQHVVSGTVKDENTGEQLPGVNVVLKGTSNGTISDAEGRYSLEVPSQDAVLIFSFVGYAKQEVPVGERNSIDVSLMSDISTLDEVVVVGYGTQKKSVVSGSISSVKASDLEAMPINRIEQALQGRTSGLTIAANSGQPGGGATVRLRGITSFNRDGGNNNQPLWVVDGVIIDNGGIGYLNQSDIESIEVLKDAASQAIYGARAAAGVILVTTKKGKAGSLKMNYNGYYGVSEPARKLDLLNATQYATLRNEAAAANGDPLPFANPESYGQGTDWQSLIFNNSAKRQNHEFSISGGNDKSTFYTSFGYLSQEGIVATDISKYKRFNIRLNSTHKVKKWLTVGQNLGYAYNKSIGLGNTNSEFGGPLSSAINLDPITPAVVTDPVEANQPIYTNNPVRRDENGNPYGISPYVGQEMTNPLAYISKQMGNYDWGHNIIGNFFVEAEPLKGLKVRSTIGAKLAFWGNEAFTPVYFLNSSNIISQNSFSRENNVRLDWNVENTISYTRTFLTDHNVTVLVGQGAYLDDNTRMTRVTFNGIPADNFDDASFNYKVPATQRTSDASEGQDHTVSSLFARINYDYKEKYLVSALIRRDGSSRFGQNNRHGIFPSFSLGWVPSNENFWPANDIVNFLKIRGSYGVVGNDNIGNFSFLSTIGSGRNYTFGTTGSYLNGFSPNAPANPNLRWEETTSTNIGFEATILNDFTLTFDWYKKATKDILQNPRIPFYVGAISNPAANVADMENSGIELELGWRKQVGDFTLGFNGNFSYLKNKVTNLGNGIKFLTDGNAGFQGSAYSITRTEVGHTYNSFYGFQTMGIFQTQEEIEAYVGPKGKIQPNARPGDFKWEDINGDGVINENDRKFLGNPMPNYTYGFTLSAGYKGFDIVVFSQGVAGNQIFNGLRRFGIASSNWQTEALGRWTGPGTSNTYPRLITNDPNNNLNNPSDFYLKDGDYFRVKTLQIGYTLPTSVVSKLGVERTRIYVMSENLATFTNYNGYDPEIGGGTMSIDRGIYPQARSYMVGLTVGF</sequence>
<keyword evidence="1" id="KW-1134">Transmembrane beta strand</keyword>
<evidence type="ECO:0000259" key="5">
    <source>
        <dbReference type="Pfam" id="PF07715"/>
    </source>
</evidence>
<keyword evidence="1" id="KW-0998">Cell outer membrane</keyword>
<gene>
    <name evidence="6" type="ORF">ACFQ21_29330</name>
</gene>
<comment type="caution">
    <text evidence="6">The sequence shown here is derived from an EMBL/GenBank/DDBJ whole genome shotgun (WGS) entry which is preliminary data.</text>
</comment>
<evidence type="ECO:0000256" key="2">
    <source>
        <dbReference type="RuleBase" id="RU003357"/>
    </source>
</evidence>
<keyword evidence="3" id="KW-0732">Signal</keyword>
<dbReference type="InterPro" id="IPR008969">
    <property type="entry name" value="CarboxyPept-like_regulatory"/>
</dbReference>
<dbReference type="InterPro" id="IPR023997">
    <property type="entry name" value="TonB-dep_OMP_SusC/RagA_CS"/>
</dbReference>
<reference evidence="7" key="1">
    <citation type="journal article" date="2019" name="Int. J. Syst. Evol. Microbiol.">
        <title>The Global Catalogue of Microorganisms (GCM) 10K type strain sequencing project: providing services to taxonomists for standard genome sequencing and annotation.</title>
        <authorList>
            <consortium name="The Broad Institute Genomics Platform"/>
            <consortium name="The Broad Institute Genome Sequencing Center for Infectious Disease"/>
            <person name="Wu L."/>
            <person name="Ma J."/>
        </authorList>
    </citation>
    <scope>NUCLEOTIDE SEQUENCE [LARGE SCALE GENOMIC DNA]</scope>
    <source>
        <strain evidence="7">CCUG 58938</strain>
    </source>
</reference>
<dbReference type="Pfam" id="PF13715">
    <property type="entry name" value="CarbopepD_reg_2"/>
    <property type="match status" value="1"/>
</dbReference>
<evidence type="ECO:0000259" key="4">
    <source>
        <dbReference type="Pfam" id="PF00593"/>
    </source>
</evidence>
<dbReference type="NCBIfam" id="TIGR04056">
    <property type="entry name" value="OMP_RagA_SusC"/>
    <property type="match status" value="1"/>
</dbReference>
<feature type="signal peptide" evidence="3">
    <location>
        <begin position="1"/>
        <end position="29"/>
    </location>
</feature>
<name>A0ABW3KB42_9BACT</name>
<comment type="subcellular location">
    <subcellularLocation>
        <location evidence="1">Cell outer membrane</location>
        <topology evidence="1">Multi-pass membrane protein</topology>
    </subcellularLocation>
</comment>
<keyword evidence="7" id="KW-1185">Reference proteome</keyword>
<dbReference type="InterPro" id="IPR000531">
    <property type="entry name" value="Beta-barrel_TonB"/>
</dbReference>
<dbReference type="Pfam" id="PF07715">
    <property type="entry name" value="Plug"/>
    <property type="match status" value="1"/>
</dbReference>
<dbReference type="NCBIfam" id="TIGR04057">
    <property type="entry name" value="SusC_RagA_signa"/>
    <property type="match status" value="1"/>
</dbReference>
<evidence type="ECO:0000256" key="3">
    <source>
        <dbReference type="SAM" id="SignalP"/>
    </source>
</evidence>
<dbReference type="SUPFAM" id="SSF56935">
    <property type="entry name" value="Porins"/>
    <property type="match status" value="1"/>
</dbReference>
<dbReference type="InterPro" id="IPR039426">
    <property type="entry name" value="TonB-dep_rcpt-like"/>
</dbReference>
<keyword evidence="2" id="KW-0798">TonB box</keyword>
<dbReference type="Gene3D" id="2.170.130.10">
    <property type="entry name" value="TonB-dependent receptor, plug domain"/>
    <property type="match status" value="1"/>
</dbReference>
<evidence type="ECO:0000313" key="7">
    <source>
        <dbReference type="Proteomes" id="UP001597112"/>
    </source>
</evidence>
<dbReference type="SUPFAM" id="SSF49464">
    <property type="entry name" value="Carboxypeptidase regulatory domain-like"/>
    <property type="match status" value="1"/>
</dbReference>
<feature type="chain" id="PRO_5047344155" evidence="3">
    <location>
        <begin position="30"/>
        <end position="1049"/>
    </location>
</feature>
<dbReference type="Pfam" id="PF00593">
    <property type="entry name" value="TonB_dep_Rec_b-barrel"/>
    <property type="match status" value="1"/>
</dbReference>
<evidence type="ECO:0000256" key="1">
    <source>
        <dbReference type="PROSITE-ProRule" id="PRU01360"/>
    </source>
</evidence>
<comment type="similarity">
    <text evidence="1 2">Belongs to the TonB-dependent receptor family.</text>
</comment>
<dbReference type="Gene3D" id="2.60.40.1120">
    <property type="entry name" value="Carboxypeptidase-like, regulatory domain"/>
    <property type="match status" value="1"/>
</dbReference>
<dbReference type="InterPro" id="IPR037066">
    <property type="entry name" value="Plug_dom_sf"/>
</dbReference>
<keyword evidence="1 2" id="KW-0472">Membrane</keyword>
<organism evidence="6 7">
    <name type="scientific">Ohtaekwangia kribbensis</name>
    <dbReference type="NCBI Taxonomy" id="688913"/>
    <lineage>
        <taxon>Bacteria</taxon>
        <taxon>Pseudomonadati</taxon>
        <taxon>Bacteroidota</taxon>
        <taxon>Cytophagia</taxon>
        <taxon>Cytophagales</taxon>
        <taxon>Fulvivirgaceae</taxon>
        <taxon>Ohtaekwangia</taxon>
    </lineage>
</organism>
<dbReference type="PROSITE" id="PS52016">
    <property type="entry name" value="TONB_DEPENDENT_REC_3"/>
    <property type="match status" value="1"/>
</dbReference>
<evidence type="ECO:0000313" key="6">
    <source>
        <dbReference type="EMBL" id="MFD1003463.1"/>
    </source>
</evidence>
<dbReference type="InterPro" id="IPR023996">
    <property type="entry name" value="TonB-dep_OMP_SusC/RagA"/>
</dbReference>
<feature type="domain" description="TonB-dependent receptor-like beta-barrel" evidence="4">
    <location>
        <begin position="501"/>
        <end position="811"/>
    </location>
</feature>
<dbReference type="RefSeq" id="WP_377586194.1">
    <property type="nucleotide sequence ID" value="NZ_JBHTKA010000016.1"/>
</dbReference>
<proteinExistence type="inferred from homology"/>
<protein>
    <submittedName>
        <fullName evidence="6">SusC/RagA family TonB-linked outer membrane protein</fullName>
    </submittedName>
</protein>
<accession>A0ABW3KB42</accession>
<dbReference type="Proteomes" id="UP001597112">
    <property type="component" value="Unassembled WGS sequence"/>
</dbReference>
<feature type="domain" description="TonB-dependent receptor plug" evidence="5">
    <location>
        <begin position="125"/>
        <end position="235"/>
    </location>
</feature>